<evidence type="ECO:0000256" key="6">
    <source>
        <dbReference type="SAM" id="Phobius"/>
    </source>
</evidence>
<evidence type="ECO:0000256" key="3">
    <source>
        <dbReference type="ARBA" id="ARBA00022989"/>
    </source>
</evidence>
<keyword evidence="4 6" id="KW-0472">Membrane</keyword>
<keyword evidence="3 6" id="KW-1133">Transmembrane helix</keyword>
<feature type="compositionally biased region" description="Acidic residues" evidence="5">
    <location>
        <begin position="27"/>
        <end position="37"/>
    </location>
</feature>
<dbReference type="PANTHER" id="PTHR10806">
    <property type="entry name" value="SIGNAL PEPTIDASE COMPLEX CATALYTIC SUBUNIT SEC11"/>
    <property type="match status" value="1"/>
</dbReference>
<feature type="compositionally biased region" description="Acidic residues" evidence="5">
    <location>
        <begin position="53"/>
        <end position="73"/>
    </location>
</feature>
<gene>
    <name evidence="7" type="ORF">ACFQE6_19165</name>
</gene>
<proteinExistence type="predicted"/>
<dbReference type="AlphaFoldDB" id="A0ABD5SPQ7"/>
<name>A0ABD5SPQ7_9EURY</name>
<feature type="transmembrane region" description="Helical" evidence="6">
    <location>
        <begin position="224"/>
        <end position="243"/>
    </location>
</feature>
<protein>
    <submittedName>
        <fullName evidence="7">Signal peptidase I</fullName>
        <ecNumber evidence="7">3.4.21.89</ecNumber>
    </submittedName>
</protein>
<keyword evidence="8" id="KW-1185">Reference proteome</keyword>
<feature type="transmembrane region" description="Helical" evidence="6">
    <location>
        <begin position="315"/>
        <end position="334"/>
    </location>
</feature>
<reference evidence="7 8" key="1">
    <citation type="journal article" date="2019" name="Int. J. Syst. Evol. Microbiol.">
        <title>The Global Catalogue of Microorganisms (GCM) 10K type strain sequencing project: providing services to taxonomists for standard genome sequencing and annotation.</title>
        <authorList>
            <consortium name="The Broad Institute Genomics Platform"/>
            <consortium name="The Broad Institute Genome Sequencing Center for Infectious Disease"/>
            <person name="Wu L."/>
            <person name="Ma J."/>
        </authorList>
    </citation>
    <scope>NUCLEOTIDE SEQUENCE [LARGE SCALE GENOMIC DNA]</scope>
    <source>
        <strain evidence="7 8">LMG 29247</strain>
    </source>
</reference>
<dbReference type="InterPro" id="IPR036286">
    <property type="entry name" value="LexA/Signal_pep-like_sf"/>
</dbReference>
<evidence type="ECO:0000313" key="8">
    <source>
        <dbReference type="Proteomes" id="UP001596383"/>
    </source>
</evidence>
<feature type="compositionally biased region" description="Basic and acidic residues" evidence="5">
    <location>
        <begin position="439"/>
        <end position="450"/>
    </location>
</feature>
<evidence type="ECO:0000313" key="7">
    <source>
        <dbReference type="EMBL" id="MFC6767019.1"/>
    </source>
</evidence>
<feature type="region of interest" description="Disordered" evidence="5">
    <location>
        <begin position="369"/>
        <end position="479"/>
    </location>
</feature>
<organism evidence="7 8">
    <name type="scientific">Natrinema soli</name>
    <dbReference type="NCBI Taxonomy" id="1930624"/>
    <lineage>
        <taxon>Archaea</taxon>
        <taxon>Methanobacteriati</taxon>
        <taxon>Methanobacteriota</taxon>
        <taxon>Stenosarchaea group</taxon>
        <taxon>Halobacteria</taxon>
        <taxon>Halobacteriales</taxon>
        <taxon>Natrialbaceae</taxon>
        <taxon>Natrinema</taxon>
    </lineage>
</organism>
<feature type="compositionally biased region" description="Polar residues" evidence="5">
    <location>
        <begin position="293"/>
        <end position="306"/>
    </location>
</feature>
<keyword evidence="7" id="KW-0378">Hydrolase</keyword>
<dbReference type="RefSeq" id="WP_273739948.1">
    <property type="nucleotide sequence ID" value="NZ_JAQIVI010000318.1"/>
</dbReference>
<dbReference type="InterPro" id="IPR001733">
    <property type="entry name" value="Peptidase_S26B"/>
</dbReference>
<feature type="region of interest" description="Disordered" evidence="5">
    <location>
        <begin position="1"/>
        <end position="82"/>
    </location>
</feature>
<dbReference type="PANTHER" id="PTHR10806:SF6">
    <property type="entry name" value="SIGNAL PEPTIDASE COMPLEX CATALYTIC SUBUNIT SEC11"/>
    <property type="match status" value="1"/>
</dbReference>
<feature type="compositionally biased region" description="Basic and acidic residues" evidence="5">
    <location>
        <begin position="402"/>
        <end position="420"/>
    </location>
</feature>
<sequence>MNDHDTTDGPTRDESRSTVNGAGSTDEPPDTGEADIDPPERSNDEPQPSDVDGSAEIETETETSEPTENDESADPTTPRGLGELRPMVWPAVRIAGLILLVALVLPFVAYAVPQVAGAEHSFVVLSGSMEPSISPGDVVLVAGVEPDAVESGDVITYQRTEGESPTTHRVIKVDDSGTDVRFRTKGDANEDPDQTAIAADQLIGRVTVTIPAIGHVITFVNTPVGFGLLVALPLVSFVLSEAWELRSKRRSDDSDDPEAPADPRSDGRVEPAETGIDGSRDGGATATEGGGLTQSTDPEPPSQSTDRYVVTKSDLLYSIGVLAVLVGYSGWTTYTSFLRTGAPEVVSMTVFTGSTTTLVLALAARSRLPDGSELDGTESNDSGPSTSADSNASDSDDAVEPDATRGESDNHDAATPEEVSRNGPSPSPFEWPDPDEPSEVTRADSPERTVADGPSPGTGTAVRGDAIDDGGPTGETDDE</sequence>
<dbReference type="NCBIfam" id="TIGR02228">
    <property type="entry name" value="sigpep_I_arch"/>
    <property type="match status" value="1"/>
</dbReference>
<dbReference type="PRINTS" id="PR00728">
    <property type="entry name" value="SIGNALPTASE"/>
</dbReference>
<dbReference type="GO" id="GO:0009003">
    <property type="term" value="F:signal peptidase activity"/>
    <property type="evidence" value="ECO:0007669"/>
    <property type="project" value="UniProtKB-EC"/>
</dbReference>
<evidence type="ECO:0000256" key="4">
    <source>
        <dbReference type="ARBA" id="ARBA00023136"/>
    </source>
</evidence>
<feature type="region of interest" description="Disordered" evidence="5">
    <location>
        <begin position="246"/>
        <end position="306"/>
    </location>
</feature>
<dbReference type="GO" id="GO:0016020">
    <property type="term" value="C:membrane"/>
    <property type="evidence" value="ECO:0007669"/>
    <property type="project" value="UniProtKB-SubCell"/>
</dbReference>
<comment type="caution">
    <text evidence="7">The sequence shown here is derived from an EMBL/GenBank/DDBJ whole genome shotgun (WGS) entry which is preliminary data.</text>
</comment>
<evidence type="ECO:0000256" key="2">
    <source>
        <dbReference type="ARBA" id="ARBA00022692"/>
    </source>
</evidence>
<dbReference type="EMBL" id="JBHSWV010000318">
    <property type="protein sequence ID" value="MFC6767019.1"/>
    <property type="molecule type" value="Genomic_DNA"/>
</dbReference>
<feature type="compositionally biased region" description="Basic and acidic residues" evidence="5">
    <location>
        <begin position="1"/>
        <end position="16"/>
    </location>
</feature>
<dbReference type="Proteomes" id="UP001596383">
    <property type="component" value="Unassembled WGS sequence"/>
</dbReference>
<feature type="compositionally biased region" description="Basic and acidic residues" evidence="5">
    <location>
        <begin position="261"/>
        <end position="271"/>
    </location>
</feature>
<evidence type="ECO:0000256" key="5">
    <source>
        <dbReference type="SAM" id="MobiDB-lite"/>
    </source>
</evidence>
<dbReference type="CDD" id="cd06462">
    <property type="entry name" value="Peptidase_S24_S26"/>
    <property type="match status" value="1"/>
</dbReference>
<evidence type="ECO:0000256" key="1">
    <source>
        <dbReference type="ARBA" id="ARBA00004370"/>
    </source>
</evidence>
<feature type="transmembrane region" description="Helical" evidence="6">
    <location>
        <begin position="94"/>
        <end position="112"/>
    </location>
</feature>
<comment type="subcellular location">
    <subcellularLocation>
        <location evidence="1">Membrane</location>
    </subcellularLocation>
</comment>
<keyword evidence="2 6" id="KW-0812">Transmembrane</keyword>
<dbReference type="SUPFAM" id="SSF51306">
    <property type="entry name" value="LexA/Signal peptidase"/>
    <property type="match status" value="1"/>
</dbReference>
<accession>A0ABD5SPQ7</accession>
<dbReference type="EC" id="3.4.21.89" evidence="7"/>